<dbReference type="PIRSF" id="PIRSF005578">
    <property type="entry name" value="TlyA"/>
    <property type="match status" value="1"/>
</dbReference>
<dbReference type="SMART" id="SM00363">
    <property type="entry name" value="S4"/>
    <property type="match status" value="1"/>
</dbReference>
<evidence type="ECO:0000313" key="6">
    <source>
        <dbReference type="Proteomes" id="UP000183245"/>
    </source>
</evidence>
<dbReference type="InterPro" id="IPR047048">
    <property type="entry name" value="TlyA"/>
</dbReference>
<dbReference type="CDD" id="cd02440">
    <property type="entry name" value="AdoMet_MTases"/>
    <property type="match status" value="1"/>
</dbReference>
<gene>
    <name evidence="5" type="ORF">AUK40_04275</name>
</gene>
<dbReference type="PANTHER" id="PTHR32319:SF0">
    <property type="entry name" value="BACTERIAL HEMOLYSIN-LIKE PROTEIN"/>
    <property type="match status" value="1"/>
</dbReference>
<evidence type="ECO:0000256" key="3">
    <source>
        <dbReference type="PROSITE-ProRule" id="PRU00182"/>
    </source>
</evidence>
<comment type="caution">
    <text evidence="5">The sequence shown here is derived from an EMBL/GenBank/DDBJ whole genome shotgun (WGS) entry which is preliminary data.</text>
</comment>
<evidence type="ECO:0000256" key="2">
    <source>
        <dbReference type="ARBA" id="ARBA00029460"/>
    </source>
</evidence>
<proteinExistence type="inferred from homology"/>
<accession>A0A1J5IUW7</accession>
<dbReference type="GO" id="GO:0003723">
    <property type="term" value="F:RNA binding"/>
    <property type="evidence" value="ECO:0007669"/>
    <property type="project" value="UniProtKB-KW"/>
</dbReference>
<dbReference type="CDD" id="cd00165">
    <property type="entry name" value="S4"/>
    <property type="match status" value="1"/>
</dbReference>
<dbReference type="InterPro" id="IPR036986">
    <property type="entry name" value="S4_RNA-bd_sf"/>
</dbReference>
<dbReference type="PANTHER" id="PTHR32319">
    <property type="entry name" value="BACTERIAL HEMOLYSIN-LIKE PROTEIN"/>
    <property type="match status" value="1"/>
</dbReference>
<dbReference type="Gene3D" id="3.40.50.150">
    <property type="entry name" value="Vaccinia Virus protein VP39"/>
    <property type="match status" value="1"/>
</dbReference>
<dbReference type="Pfam" id="PF01728">
    <property type="entry name" value="FtsJ"/>
    <property type="match status" value="1"/>
</dbReference>
<name>A0A1J5IUW7_9BACT</name>
<dbReference type="InterPro" id="IPR002877">
    <property type="entry name" value="RNA_MeTrfase_FtsJ_dom"/>
</dbReference>
<dbReference type="Proteomes" id="UP000183245">
    <property type="component" value="Unassembled WGS sequence"/>
</dbReference>
<dbReference type="InterPro" id="IPR029063">
    <property type="entry name" value="SAM-dependent_MTases_sf"/>
</dbReference>
<dbReference type="Gene3D" id="3.10.290.10">
    <property type="entry name" value="RNA-binding S4 domain"/>
    <property type="match status" value="1"/>
</dbReference>
<dbReference type="STRING" id="1817892.AUK40_04275"/>
<keyword evidence="1 3" id="KW-0694">RNA-binding</keyword>
<dbReference type="PROSITE" id="PS50889">
    <property type="entry name" value="S4"/>
    <property type="match status" value="1"/>
</dbReference>
<dbReference type="InterPro" id="IPR002942">
    <property type="entry name" value="S4_RNA-bd"/>
</dbReference>
<evidence type="ECO:0000259" key="4">
    <source>
        <dbReference type="SMART" id="SM00363"/>
    </source>
</evidence>
<dbReference type="SUPFAM" id="SSF55174">
    <property type="entry name" value="Alpha-L RNA-binding motif"/>
    <property type="match status" value="1"/>
</dbReference>
<dbReference type="InterPro" id="IPR004538">
    <property type="entry name" value="Hemolysin_A/TlyA"/>
</dbReference>
<dbReference type="SUPFAM" id="SSF53335">
    <property type="entry name" value="S-adenosyl-L-methionine-dependent methyltransferases"/>
    <property type="match status" value="1"/>
</dbReference>
<sequence length="270" mass="30050">MSKKRLDLLVVERGLCETRSKAQALILAGEVAVDGRAVTKAGALTREEAEITLRLHGKKYVGRGGLKLEHALDVFAIDPSGFVVADAGASTGGFTDCLLQRGAVKVYAIDVGYGQLDYRLRQDSRVINMERVNIRELAALPESVDLVVMDVCFISVRLLLPVVRKWLNPPTPGRLRRASPSIDRTIQIPLSPPFSKGEIIVLFKPQFEVGKEIANRFRGVIADEQIRLNALEAFRMWLREHEFEILAECESPIQGDKGNHEYLLHIISVI</sequence>
<dbReference type="Pfam" id="PF01479">
    <property type="entry name" value="S4"/>
    <property type="match status" value="1"/>
</dbReference>
<organism evidence="5 6">
    <name type="scientific">Candidatus Wirthbacteria bacterium CG2_30_54_11</name>
    <dbReference type="NCBI Taxonomy" id="1817892"/>
    <lineage>
        <taxon>Bacteria</taxon>
        <taxon>Candidatus Wirthbacteria</taxon>
    </lineage>
</organism>
<reference evidence="5 6" key="1">
    <citation type="journal article" date="2016" name="Environ. Microbiol.">
        <title>Genomic resolution of a cold subsurface aquifer community provides metabolic insights for novel microbes adapted to high CO concentrations.</title>
        <authorList>
            <person name="Probst A.J."/>
            <person name="Castelle C.J."/>
            <person name="Singh A."/>
            <person name="Brown C.T."/>
            <person name="Anantharaman K."/>
            <person name="Sharon I."/>
            <person name="Hug L.A."/>
            <person name="Burstein D."/>
            <person name="Emerson J.B."/>
            <person name="Thomas B.C."/>
            <person name="Banfield J.F."/>
        </authorList>
    </citation>
    <scope>NUCLEOTIDE SEQUENCE [LARGE SCALE GENOMIC DNA]</scope>
    <source>
        <strain evidence="5">CG2_30_54_11</strain>
    </source>
</reference>
<dbReference type="AlphaFoldDB" id="A0A1J5IUW7"/>
<dbReference type="GO" id="GO:0032259">
    <property type="term" value="P:methylation"/>
    <property type="evidence" value="ECO:0007669"/>
    <property type="project" value="InterPro"/>
</dbReference>
<feature type="domain" description="RNA-binding S4" evidence="4">
    <location>
        <begin position="4"/>
        <end position="67"/>
    </location>
</feature>
<protein>
    <recommendedName>
        <fullName evidence="4">RNA-binding S4 domain-containing protein</fullName>
    </recommendedName>
</protein>
<dbReference type="GO" id="GO:0008168">
    <property type="term" value="F:methyltransferase activity"/>
    <property type="evidence" value="ECO:0007669"/>
    <property type="project" value="InterPro"/>
</dbReference>
<comment type="similarity">
    <text evidence="2">Belongs to the TlyA family.</text>
</comment>
<evidence type="ECO:0000256" key="1">
    <source>
        <dbReference type="ARBA" id="ARBA00022884"/>
    </source>
</evidence>
<evidence type="ECO:0000313" key="5">
    <source>
        <dbReference type="EMBL" id="OIP96959.1"/>
    </source>
</evidence>
<dbReference type="EMBL" id="MNZT01000074">
    <property type="protein sequence ID" value="OIP96959.1"/>
    <property type="molecule type" value="Genomic_DNA"/>
</dbReference>